<dbReference type="AlphaFoldDB" id="A0A848G536"/>
<dbReference type="RefSeq" id="WP_169146882.1">
    <property type="nucleotide sequence ID" value="NZ_JABBGA010000014.1"/>
</dbReference>
<evidence type="ECO:0000313" key="4">
    <source>
        <dbReference type="Proteomes" id="UP000580043"/>
    </source>
</evidence>
<dbReference type="Pfam" id="PF12276">
    <property type="entry name" value="DUF3617"/>
    <property type="match status" value="1"/>
</dbReference>
<protein>
    <submittedName>
        <fullName evidence="3">DUF3617 domain-containing protein</fullName>
    </submittedName>
</protein>
<gene>
    <name evidence="3" type="ORF">HHL15_16455</name>
</gene>
<comment type="caution">
    <text evidence="3">The sequence shown here is derived from an EMBL/GenBank/DDBJ whole genome shotgun (WGS) entry which is preliminary data.</text>
</comment>
<keyword evidence="4" id="KW-1185">Reference proteome</keyword>
<proteinExistence type="predicted"/>
<sequence>MKRLTIAACLALVSGAVLAEPMTRPGLWEIRVDKQIMDGQDMTARMAAMQAEMQKHMAGMTPEQRKQMEQAMGGRGMGGGGSPNTHRICISPEMAAQDKPVMQGDSRCEPTKTTRSGNRVSFEMNCPGVVGKGESVINGDSVATRMDMTITDAGGKHTMHTESRMSFLGTDCKGIKPADQLVKEMQARPKK</sequence>
<feature type="region of interest" description="Disordered" evidence="1">
    <location>
        <begin position="98"/>
        <end position="120"/>
    </location>
</feature>
<evidence type="ECO:0000256" key="1">
    <source>
        <dbReference type="SAM" id="MobiDB-lite"/>
    </source>
</evidence>
<feature type="signal peptide" evidence="2">
    <location>
        <begin position="1"/>
        <end position="19"/>
    </location>
</feature>
<dbReference type="Proteomes" id="UP000580043">
    <property type="component" value="Unassembled WGS sequence"/>
</dbReference>
<name>A0A848G536_9RHOO</name>
<dbReference type="InterPro" id="IPR022061">
    <property type="entry name" value="DUF3617"/>
</dbReference>
<reference evidence="3 4" key="1">
    <citation type="submission" date="2020-04" db="EMBL/GenBank/DDBJ databases">
        <title>Zoogloea sp. G-4-1-14 isolated from soil.</title>
        <authorList>
            <person name="Dahal R.H."/>
        </authorList>
    </citation>
    <scope>NUCLEOTIDE SEQUENCE [LARGE SCALE GENOMIC DNA]</scope>
    <source>
        <strain evidence="3 4">G-4-1-14</strain>
    </source>
</reference>
<feature type="chain" id="PRO_5033004898" evidence="2">
    <location>
        <begin position="20"/>
        <end position="191"/>
    </location>
</feature>
<dbReference type="EMBL" id="JABBGA010000014">
    <property type="protein sequence ID" value="NML27347.1"/>
    <property type="molecule type" value="Genomic_DNA"/>
</dbReference>
<evidence type="ECO:0000256" key="2">
    <source>
        <dbReference type="SAM" id="SignalP"/>
    </source>
</evidence>
<accession>A0A848G536</accession>
<organism evidence="3 4">
    <name type="scientific">Zoogloea dura</name>
    <dbReference type="NCBI Taxonomy" id="2728840"/>
    <lineage>
        <taxon>Bacteria</taxon>
        <taxon>Pseudomonadati</taxon>
        <taxon>Pseudomonadota</taxon>
        <taxon>Betaproteobacteria</taxon>
        <taxon>Rhodocyclales</taxon>
        <taxon>Zoogloeaceae</taxon>
        <taxon>Zoogloea</taxon>
    </lineage>
</organism>
<keyword evidence="2" id="KW-0732">Signal</keyword>
<evidence type="ECO:0000313" key="3">
    <source>
        <dbReference type="EMBL" id="NML27347.1"/>
    </source>
</evidence>